<keyword evidence="4" id="KW-1185">Reference proteome</keyword>
<dbReference type="InterPro" id="IPR000914">
    <property type="entry name" value="SBP_5_dom"/>
</dbReference>
<evidence type="ECO:0000256" key="1">
    <source>
        <dbReference type="SAM" id="MobiDB-lite"/>
    </source>
</evidence>
<dbReference type="Gene3D" id="3.10.105.10">
    <property type="entry name" value="Dipeptide-binding Protein, Domain 3"/>
    <property type="match status" value="1"/>
</dbReference>
<dbReference type="InterPro" id="IPR039424">
    <property type="entry name" value="SBP_5"/>
</dbReference>
<protein>
    <submittedName>
        <fullName evidence="3">ABC transporter family substrate-binding protein</fullName>
    </submittedName>
</protein>
<dbReference type="PANTHER" id="PTHR30290:SF65">
    <property type="entry name" value="MONOACYL PHOSPHATIDYLINOSITOL TETRAMANNOSIDE-BINDING PROTEIN LPQW-RELATED"/>
    <property type="match status" value="1"/>
</dbReference>
<reference evidence="3 4" key="1">
    <citation type="submission" date="2020-10" db="EMBL/GenBank/DDBJ databases">
        <title>Identification of Nocardia species via Next-generation sequencing and recognition of intraspecies genetic diversity.</title>
        <authorList>
            <person name="Li P."/>
            <person name="Li P."/>
            <person name="Lu B."/>
        </authorList>
    </citation>
    <scope>NUCLEOTIDE SEQUENCE [LARGE SCALE GENOMIC DNA]</scope>
    <source>
        <strain evidence="3 4">N-11</strain>
    </source>
</reference>
<dbReference type="CDD" id="cd08501">
    <property type="entry name" value="PBP2_Lpqw"/>
    <property type="match status" value="1"/>
</dbReference>
<dbReference type="Gene3D" id="3.40.190.10">
    <property type="entry name" value="Periplasmic binding protein-like II"/>
    <property type="match status" value="1"/>
</dbReference>
<dbReference type="Proteomes" id="UP000807309">
    <property type="component" value="Unassembled WGS sequence"/>
</dbReference>
<gene>
    <name evidence="3" type="ORF">IU470_01475</name>
</gene>
<evidence type="ECO:0000313" key="4">
    <source>
        <dbReference type="Proteomes" id="UP000807309"/>
    </source>
</evidence>
<feature type="domain" description="Solute-binding protein family 5" evidence="2">
    <location>
        <begin position="128"/>
        <end position="469"/>
    </location>
</feature>
<evidence type="ECO:0000313" key="3">
    <source>
        <dbReference type="EMBL" id="MBF6223798.1"/>
    </source>
</evidence>
<proteinExistence type="predicted"/>
<dbReference type="SUPFAM" id="SSF53850">
    <property type="entry name" value="Periplasmic binding protein-like II"/>
    <property type="match status" value="1"/>
</dbReference>
<dbReference type="PANTHER" id="PTHR30290">
    <property type="entry name" value="PERIPLASMIC BINDING COMPONENT OF ABC TRANSPORTER"/>
    <property type="match status" value="1"/>
</dbReference>
<sequence length="566" mass="62432">MRPAQPTRHRRRQARTVIVRALIVGTALALSVGCGSGGNEVKSGSSSIGSINDINPRDPSELRDGGNLRLAITAFPATFNSHHVDSDGDLAEVVDWTLPGPIMADAAGELSIDHNFFTDIELTETEPQRVVYTINPKAVWSDGSPITWEDLRSQAEALSGRNTEYRVSATQGYSRLAKVERGADDRQAVVTFAQHYSEWRGLFSQLYPKESTETPQAFNERDRNGLTKSAGPFVITSVDRAQQRIVLSRNPKWWGDTPKLDTVTYSVLDYSARLNALQNNELDAIDISGIEEVKSATNSPGIIVRRASRPYNSHITFNGAPGSILADPRLRVAIAKAIDRQGIVTALQNGIVENPRPLNNHIYLDGQKGYQDNSAVIAYNPDEAARMLDELGWKINGEFREKDGRQLVIRDVMFQQDTWVQMAQIMQQNLARVGVKLVIETYPGNGLFTDVIDPGNFDIAQFSWQRSIFPLGALPQIYAYDPANTLSNKGRIGSPELNELIEQVISELDPERAIELANKADRMIFDLGHSVPIAQSAGNVAVRAELANYGAFGLAFPNYLEVGFVK</sequence>
<accession>A0ABS0C5R3</accession>
<evidence type="ECO:0000259" key="2">
    <source>
        <dbReference type="Pfam" id="PF00496"/>
    </source>
</evidence>
<organism evidence="3 4">
    <name type="scientific">Nocardia abscessus</name>
    <dbReference type="NCBI Taxonomy" id="120957"/>
    <lineage>
        <taxon>Bacteria</taxon>
        <taxon>Bacillati</taxon>
        <taxon>Actinomycetota</taxon>
        <taxon>Actinomycetes</taxon>
        <taxon>Mycobacteriales</taxon>
        <taxon>Nocardiaceae</taxon>
        <taxon>Nocardia</taxon>
    </lineage>
</organism>
<dbReference type="EMBL" id="JADLRE010000001">
    <property type="protein sequence ID" value="MBF6223798.1"/>
    <property type="molecule type" value="Genomic_DNA"/>
</dbReference>
<comment type="caution">
    <text evidence="3">The sequence shown here is derived from an EMBL/GenBank/DDBJ whole genome shotgun (WGS) entry which is preliminary data.</text>
</comment>
<dbReference type="PROSITE" id="PS51257">
    <property type="entry name" value="PROKAR_LIPOPROTEIN"/>
    <property type="match status" value="1"/>
</dbReference>
<dbReference type="Gene3D" id="3.90.76.10">
    <property type="entry name" value="Dipeptide-binding Protein, Domain 1"/>
    <property type="match status" value="1"/>
</dbReference>
<name>A0ABS0C5R3_9NOCA</name>
<dbReference type="RefSeq" id="WP_195031188.1">
    <property type="nucleotide sequence ID" value="NZ_JADLRE010000001.1"/>
</dbReference>
<dbReference type="Pfam" id="PF00496">
    <property type="entry name" value="SBP_bac_5"/>
    <property type="match status" value="1"/>
</dbReference>
<feature type="region of interest" description="Disordered" evidence="1">
    <location>
        <begin position="35"/>
        <end position="62"/>
    </location>
</feature>